<dbReference type="NCBIfam" id="TIGR01837">
    <property type="entry name" value="PHA_granule_1"/>
    <property type="match status" value="1"/>
</dbReference>
<dbReference type="Proteomes" id="UP000243629">
    <property type="component" value="Unassembled WGS sequence"/>
</dbReference>
<dbReference type="PANTHER" id="PTHR38664:SF1">
    <property type="entry name" value="SLR0058 PROTEIN"/>
    <property type="match status" value="1"/>
</dbReference>
<reference evidence="3" key="1">
    <citation type="submission" date="2016-10" db="EMBL/GenBank/DDBJ databases">
        <authorList>
            <person name="Varghese N."/>
            <person name="Submissions S."/>
        </authorList>
    </citation>
    <scope>NUCLEOTIDE SEQUENCE [LARGE SCALE GENOMIC DNA]</scope>
    <source>
        <strain evidence="3">DSM 24213</strain>
    </source>
</reference>
<dbReference type="Pfam" id="PF05597">
    <property type="entry name" value="Phasin"/>
    <property type="match status" value="1"/>
</dbReference>
<sequence length="228" mass="23378">MAGKKKQVEEQDGSWVAEVEKYSRQIWLAGLGAYAKAGKEGVKLFDALIKDGEAAEKTAKTELDKQIKVLKGKKSPLDNAKGKADKALGKLSGRWAELEEAFDKRMNSAVSRLGVPSRDEVQQLSARVDELAGLIAGLKKAAAKPKVAPKAVPAAAKLAAPAAPAASKPAAKSAAAPKPAAAKPAASKPKAPAKPRAPRAPAKPKASAPAAPAVTPAVAPKPETPAAE</sequence>
<evidence type="ECO:0000313" key="2">
    <source>
        <dbReference type="EMBL" id="SFM56400.1"/>
    </source>
</evidence>
<accession>A0A1I4RWL9</accession>
<dbReference type="AlphaFoldDB" id="A0A1I4RWL9"/>
<keyword evidence="3" id="KW-1185">Reference proteome</keyword>
<dbReference type="PANTHER" id="PTHR38664">
    <property type="entry name" value="SLR0058 PROTEIN"/>
    <property type="match status" value="1"/>
</dbReference>
<protein>
    <submittedName>
        <fullName evidence="2">Poly(Hydroxyalkanoate) granule-associated protein</fullName>
    </submittedName>
</protein>
<evidence type="ECO:0000256" key="1">
    <source>
        <dbReference type="SAM" id="MobiDB-lite"/>
    </source>
</evidence>
<dbReference type="OrthoDB" id="5801582at2"/>
<name>A0A1I4RWL9_9GAMM</name>
<dbReference type="RefSeq" id="WP_093475597.1">
    <property type="nucleotide sequence ID" value="NZ_FOUI01000008.1"/>
</dbReference>
<feature type="region of interest" description="Disordered" evidence="1">
    <location>
        <begin position="146"/>
        <end position="228"/>
    </location>
</feature>
<organism evidence="2 3">
    <name type="scientific">Halopseudomonas yangmingensis</name>
    <dbReference type="NCBI Taxonomy" id="1720063"/>
    <lineage>
        <taxon>Bacteria</taxon>
        <taxon>Pseudomonadati</taxon>
        <taxon>Pseudomonadota</taxon>
        <taxon>Gammaproteobacteria</taxon>
        <taxon>Pseudomonadales</taxon>
        <taxon>Pseudomonadaceae</taxon>
        <taxon>Halopseudomonas</taxon>
    </lineage>
</organism>
<evidence type="ECO:0000313" key="3">
    <source>
        <dbReference type="Proteomes" id="UP000243629"/>
    </source>
</evidence>
<dbReference type="EMBL" id="FOUI01000008">
    <property type="protein sequence ID" value="SFM56400.1"/>
    <property type="molecule type" value="Genomic_DNA"/>
</dbReference>
<proteinExistence type="predicted"/>
<gene>
    <name evidence="2" type="ORF">SAMN05216217_10815</name>
</gene>
<dbReference type="STRING" id="1720063.SAMN05216217_10815"/>
<feature type="compositionally biased region" description="Low complexity" evidence="1">
    <location>
        <begin position="199"/>
        <end position="228"/>
    </location>
</feature>
<dbReference type="InterPro" id="IPR008769">
    <property type="entry name" value="PhaF_PhaI"/>
</dbReference>
<feature type="compositionally biased region" description="Low complexity" evidence="1">
    <location>
        <begin position="146"/>
        <end position="190"/>
    </location>
</feature>